<dbReference type="InterPro" id="IPR027791">
    <property type="entry name" value="Galactosyl_T_C"/>
</dbReference>
<name>A0A7I8VKZ9_9ANNE</name>
<dbReference type="GO" id="GO:0005975">
    <property type="term" value="P:carbohydrate metabolic process"/>
    <property type="evidence" value="ECO:0007669"/>
    <property type="project" value="InterPro"/>
</dbReference>
<dbReference type="Proteomes" id="UP000549394">
    <property type="component" value="Unassembled WGS sequence"/>
</dbReference>
<dbReference type="SUPFAM" id="SSF53448">
    <property type="entry name" value="Nucleotide-diphospho-sugar transferases"/>
    <property type="match status" value="1"/>
</dbReference>
<accession>A0A7I8VKZ9</accession>
<dbReference type="GO" id="GO:0033842">
    <property type="term" value="F:N-acetyl-beta-glucosaminyl-derivative 4-beta-N-acetylgalactosaminyltransferase activity"/>
    <property type="evidence" value="ECO:0007669"/>
    <property type="project" value="TreeGrafter"/>
</dbReference>
<comment type="similarity">
    <text evidence="3">Belongs to the glycosyltransferase 7 family.</text>
</comment>
<evidence type="ECO:0000256" key="1">
    <source>
        <dbReference type="ARBA" id="ARBA00004606"/>
    </source>
</evidence>
<evidence type="ECO:0000313" key="14">
    <source>
        <dbReference type="EMBL" id="CAD5116970.1"/>
    </source>
</evidence>
<dbReference type="UniPathway" id="UPA00378"/>
<evidence type="ECO:0000256" key="9">
    <source>
        <dbReference type="ARBA" id="ARBA00023136"/>
    </source>
</evidence>
<dbReference type="PANTHER" id="PTHR19300">
    <property type="entry name" value="BETA-1,4-GALACTOSYLTRANSFERASE"/>
    <property type="match status" value="1"/>
</dbReference>
<dbReference type="Pfam" id="PF02709">
    <property type="entry name" value="Glyco_transf_7C"/>
    <property type="match status" value="1"/>
</dbReference>
<dbReference type="Pfam" id="PF13733">
    <property type="entry name" value="Glyco_transf_7N"/>
    <property type="match status" value="1"/>
</dbReference>
<evidence type="ECO:0000256" key="2">
    <source>
        <dbReference type="ARBA" id="ARBA00004922"/>
    </source>
</evidence>
<dbReference type="PANTHER" id="PTHR19300:SF57">
    <property type="entry name" value="BETA-1,4-N-ACETYLGALACTOSAMINYLTRANSFERASE"/>
    <property type="match status" value="1"/>
</dbReference>
<evidence type="ECO:0000256" key="10">
    <source>
        <dbReference type="ARBA" id="ARBA00023180"/>
    </source>
</evidence>
<keyword evidence="4" id="KW-0328">Glycosyltransferase</keyword>
<protein>
    <submittedName>
        <fullName evidence="14">DgyrCDS5807</fullName>
    </submittedName>
</protein>
<dbReference type="GO" id="GO:0016020">
    <property type="term" value="C:membrane"/>
    <property type="evidence" value="ECO:0007669"/>
    <property type="project" value="UniProtKB-SubCell"/>
</dbReference>
<keyword evidence="10" id="KW-0325">Glycoprotein</keyword>
<evidence type="ECO:0000256" key="3">
    <source>
        <dbReference type="ARBA" id="ARBA00005735"/>
    </source>
</evidence>
<keyword evidence="6" id="KW-0812">Transmembrane</keyword>
<dbReference type="InterPro" id="IPR029044">
    <property type="entry name" value="Nucleotide-diphossugar_trans"/>
</dbReference>
<dbReference type="GO" id="GO:0008378">
    <property type="term" value="F:galactosyltransferase activity"/>
    <property type="evidence" value="ECO:0007669"/>
    <property type="project" value="TreeGrafter"/>
</dbReference>
<keyword evidence="9" id="KW-0472">Membrane</keyword>
<keyword evidence="7" id="KW-0735">Signal-anchor</keyword>
<comment type="pathway">
    <text evidence="2">Protein modification; protein glycosylation.</text>
</comment>
<dbReference type="EMBL" id="CAJFCJ010000007">
    <property type="protein sequence ID" value="CAD5116970.1"/>
    <property type="molecule type" value="Genomic_DNA"/>
</dbReference>
<sequence length="620" mass="72173">MAPNSLSAANSCWPISVLGIKKRIRLEEGADEAEELGKLRVIHKPKSLITLPRDTTIVSMPKVTAVSPRPRNLRGRIIIDQTPLTWKQLVQKKFASRLKGGHLKLQGKKQTESRRQRVAIIIPYRNRDSHFRVLLRYLHPLLQRQNLVEYTIYIVEQKNKLPFNRALLINIGFAEAMKIHPFDCLIFHDVDLIPEDDRNLYNCAAQPKHMSVAVSSFDYKLPYTDIFGGVGAVFSNQFKAINGMSNCFFGWGGEDDDLRNRLTEKAYRIVRPSETIARYTMLTHDQQFRSHERFKLLYSGFESASSSRERFHPHIRDTLHRQRQEMQLLINELKKRDKELTTMSSSHRRQLLSWEEDKRKLKAATEHLQTIEKDNKQLKDENERIREEIKKFKGQVNRLNENKACNLARSLEMEKKNKDLAEAIDEMTSNMGRLEAKEIELSNMLSLRESDMESATKHIIELNQRLKEENSKRRLLEGVQSKWTKLCKEFEELQREKSIMQEALVSLQDSNSRKEDIINLLKSAQERSDCELNSLRDELEKRIEPTETKSDACRTSMDPSSFRTDINKLRRRSSPEFKLHSVTSKVESTSPCVNLKRTLKKSKEIVDSIEEMSSCDSFDQ</sequence>
<comment type="caution">
    <text evidence="14">The sequence shown here is derived from an EMBL/GenBank/DDBJ whole genome shotgun (WGS) entry which is preliminary data.</text>
</comment>
<feature type="domain" description="Galactosyltransferase C-terminal" evidence="12">
    <location>
        <begin position="208"/>
        <end position="285"/>
    </location>
</feature>
<reference evidence="14 15" key="1">
    <citation type="submission" date="2020-08" db="EMBL/GenBank/DDBJ databases">
        <authorList>
            <person name="Hejnol A."/>
        </authorList>
    </citation>
    <scope>NUCLEOTIDE SEQUENCE [LARGE SCALE GENOMIC DNA]</scope>
</reference>
<evidence type="ECO:0000256" key="11">
    <source>
        <dbReference type="SAM" id="Coils"/>
    </source>
</evidence>
<gene>
    <name evidence="14" type="ORF">DGYR_LOCUS5547</name>
</gene>
<keyword evidence="5" id="KW-0808">Transferase</keyword>
<dbReference type="GO" id="GO:0006688">
    <property type="term" value="P:glycosphingolipid biosynthetic process"/>
    <property type="evidence" value="ECO:0007669"/>
    <property type="project" value="TreeGrafter"/>
</dbReference>
<feature type="coiled-coil region" evidence="11">
    <location>
        <begin position="316"/>
        <end position="527"/>
    </location>
</feature>
<evidence type="ECO:0000256" key="4">
    <source>
        <dbReference type="ARBA" id="ARBA00022676"/>
    </source>
</evidence>
<dbReference type="OrthoDB" id="10016069at2759"/>
<comment type="subcellular location">
    <subcellularLocation>
        <location evidence="1">Membrane</location>
        <topology evidence="1">Single-pass type II membrane protein</topology>
    </subcellularLocation>
</comment>
<keyword evidence="15" id="KW-1185">Reference proteome</keyword>
<evidence type="ECO:0000256" key="7">
    <source>
        <dbReference type="ARBA" id="ARBA00022968"/>
    </source>
</evidence>
<evidence type="ECO:0000256" key="8">
    <source>
        <dbReference type="ARBA" id="ARBA00022989"/>
    </source>
</evidence>
<dbReference type="InterPro" id="IPR003859">
    <property type="entry name" value="Galactosyl_T"/>
</dbReference>
<keyword evidence="11" id="KW-0175">Coiled coil</keyword>
<feature type="domain" description="Galactosyltransferase N-terminal" evidence="13">
    <location>
        <begin position="70"/>
        <end position="203"/>
    </location>
</feature>
<dbReference type="AlphaFoldDB" id="A0A7I8VKZ9"/>
<evidence type="ECO:0000259" key="13">
    <source>
        <dbReference type="Pfam" id="PF13733"/>
    </source>
</evidence>
<dbReference type="CDD" id="cd00899">
    <property type="entry name" value="b4GalT"/>
    <property type="match status" value="1"/>
</dbReference>
<dbReference type="GO" id="GO:0005794">
    <property type="term" value="C:Golgi apparatus"/>
    <property type="evidence" value="ECO:0007669"/>
    <property type="project" value="TreeGrafter"/>
</dbReference>
<evidence type="ECO:0000256" key="6">
    <source>
        <dbReference type="ARBA" id="ARBA00022692"/>
    </source>
</evidence>
<dbReference type="Gene3D" id="3.90.550.10">
    <property type="entry name" value="Spore Coat Polysaccharide Biosynthesis Protein SpsA, Chain A"/>
    <property type="match status" value="1"/>
</dbReference>
<dbReference type="InterPro" id="IPR027995">
    <property type="entry name" value="Galactosyl_T_N"/>
</dbReference>
<evidence type="ECO:0000259" key="12">
    <source>
        <dbReference type="Pfam" id="PF02709"/>
    </source>
</evidence>
<keyword evidence="8" id="KW-1133">Transmembrane helix</keyword>
<evidence type="ECO:0000313" key="15">
    <source>
        <dbReference type="Proteomes" id="UP000549394"/>
    </source>
</evidence>
<evidence type="ECO:0000256" key="5">
    <source>
        <dbReference type="ARBA" id="ARBA00022679"/>
    </source>
</evidence>
<organism evidence="14 15">
    <name type="scientific">Dimorphilus gyrociliatus</name>
    <dbReference type="NCBI Taxonomy" id="2664684"/>
    <lineage>
        <taxon>Eukaryota</taxon>
        <taxon>Metazoa</taxon>
        <taxon>Spiralia</taxon>
        <taxon>Lophotrochozoa</taxon>
        <taxon>Annelida</taxon>
        <taxon>Polychaeta</taxon>
        <taxon>Polychaeta incertae sedis</taxon>
        <taxon>Dinophilidae</taxon>
        <taxon>Dimorphilus</taxon>
    </lineage>
</organism>
<dbReference type="PRINTS" id="PR02050">
    <property type="entry name" value="B14GALTRFASE"/>
</dbReference>
<proteinExistence type="inferred from homology"/>